<dbReference type="EMBL" id="JAKJXO020000002">
    <property type="protein sequence ID" value="KAL1610839.1"/>
    <property type="molecule type" value="Genomic_DNA"/>
</dbReference>
<comment type="caution">
    <text evidence="6">The sequence shown here is derived from an EMBL/GenBank/DDBJ whole genome shotgun (WGS) entry which is preliminary data.</text>
</comment>
<dbReference type="Gene3D" id="3.30.40.10">
    <property type="entry name" value="Zinc/RING finger domain, C3HC4 (zinc finger)"/>
    <property type="match status" value="1"/>
</dbReference>
<dbReference type="SMART" id="SM00184">
    <property type="entry name" value="RING"/>
    <property type="match status" value="1"/>
</dbReference>
<evidence type="ECO:0000256" key="2">
    <source>
        <dbReference type="ARBA" id="ARBA00022771"/>
    </source>
</evidence>
<dbReference type="PROSITE" id="PS50089">
    <property type="entry name" value="ZF_RING_2"/>
    <property type="match status" value="1"/>
</dbReference>
<name>A0ABR3S2B4_9PLEO</name>
<accession>A0ABR3S2B4</accession>
<dbReference type="InterPro" id="IPR013083">
    <property type="entry name" value="Znf_RING/FYVE/PHD"/>
</dbReference>
<evidence type="ECO:0000256" key="3">
    <source>
        <dbReference type="ARBA" id="ARBA00022833"/>
    </source>
</evidence>
<feature type="domain" description="RING-type" evidence="5">
    <location>
        <begin position="45"/>
        <end position="89"/>
    </location>
</feature>
<keyword evidence="2 4" id="KW-0863">Zinc-finger</keyword>
<dbReference type="CDD" id="cd16448">
    <property type="entry name" value="RING-H2"/>
    <property type="match status" value="1"/>
</dbReference>
<organism evidence="6 7">
    <name type="scientific">Paraconiothyrium brasiliense</name>
    <dbReference type="NCBI Taxonomy" id="300254"/>
    <lineage>
        <taxon>Eukaryota</taxon>
        <taxon>Fungi</taxon>
        <taxon>Dikarya</taxon>
        <taxon>Ascomycota</taxon>
        <taxon>Pezizomycotina</taxon>
        <taxon>Dothideomycetes</taxon>
        <taxon>Pleosporomycetidae</taxon>
        <taxon>Pleosporales</taxon>
        <taxon>Massarineae</taxon>
        <taxon>Didymosphaeriaceae</taxon>
        <taxon>Paraconiothyrium</taxon>
    </lineage>
</organism>
<protein>
    <recommendedName>
        <fullName evidence="5">RING-type domain-containing protein</fullName>
    </recommendedName>
</protein>
<reference evidence="6 7" key="1">
    <citation type="submission" date="2024-02" db="EMBL/GenBank/DDBJ databases">
        <title>De novo assembly and annotation of 12 fungi associated with fruit tree decline syndrome in Ontario, Canada.</title>
        <authorList>
            <person name="Sulman M."/>
            <person name="Ellouze W."/>
            <person name="Ilyukhin E."/>
        </authorList>
    </citation>
    <scope>NUCLEOTIDE SEQUENCE [LARGE SCALE GENOMIC DNA]</scope>
    <source>
        <strain evidence="6 7">M42-189</strain>
    </source>
</reference>
<keyword evidence="1" id="KW-0479">Metal-binding</keyword>
<evidence type="ECO:0000313" key="6">
    <source>
        <dbReference type="EMBL" id="KAL1610839.1"/>
    </source>
</evidence>
<dbReference type="Proteomes" id="UP001521785">
    <property type="component" value="Unassembled WGS sequence"/>
</dbReference>
<evidence type="ECO:0000313" key="7">
    <source>
        <dbReference type="Proteomes" id="UP001521785"/>
    </source>
</evidence>
<gene>
    <name evidence="6" type="ORF">SLS60_002510</name>
</gene>
<dbReference type="InterPro" id="IPR001841">
    <property type="entry name" value="Znf_RING"/>
</dbReference>
<proteinExistence type="predicted"/>
<evidence type="ECO:0000256" key="4">
    <source>
        <dbReference type="PROSITE-ProRule" id="PRU00175"/>
    </source>
</evidence>
<evidence type="ECO:0000256" key="1">
    <source>
        <dbReference type="ARBA" id="ARBA00022723"/>
    </source>
</evidence>
<sequence>MSQNQEFSFYDLIRDFEGLDVVVDRGEVDVTQHSTPHVPTSEVSCSICLDSDHQDAFISLNLCAHIYHSACFSSWANAGSRMVTCPLCRAPICERETLQMSDVDDDEDLGGDEEFFGNFRLVDEEGISHDSEGLSSGEEDEETPTLMRNWEPASGSEEEQTVEEYRAVVDPSVAVYQVTTFLTDLRARIRRLQDGGDERVLEARVKRRAAAAMHAMVVLIGMGFNVREMWPEWDATFAEGMRGLEDREESNDDEEI</sequence>
<dbReference type="SUPFAM" id="SSF57850">
    <property type="entry name" value="RING/U-box"/>
    <property type="match status" value="1"/>
</dbReference>
<evidence type="ECO:0000259" key="5">
    <source>
        <dbReference type="PROSITE" id="PS50089"/>
    </source>
</evidence>
<keyword evidence="3" id="KW-0862">Zinc</keyword>
<dbReference type="Pfam" id="PF13639">
    <property type="entry name" value="zf-RING_2"/>
    <property type="match status" value="1"/>
</dbReference>
<keyword evidence="7" id="KW-1185">Reference proteome</keyword>
<dbReference type="PANTHER" id="PTHR45969">
    <property type="entry name" value="RING ZINC FINGER PROTEIN-RELATED"/>
    <property type="match status" value="1"/>
</dbReference>